<organism evidence="21 22">
    <name type="scientific">Rhododendron griersonianum</name>
    <dbReference type="NCBI Taxonomy" id="479676"/>
    <lineage>
        <taxon>Eukaryota</taxon>
        <taxon>Viridiplantae</taxon>
        <taxon>Streptophyta</taxon>
        <taxon>Embryophyta</taxon>
        <taxon>Tracheophyta</taxon>
        <taxon>Spermatophyta</taxon>
        <taxon>Magnoliopsida</taxon>
        <taxon>eudicotyledons</taxon>
        <taxon>Gunneridae</taxon>
        <taxon>Pentapetalae</taxon>
        <taxon>asterids</taxon>
        <taxon>Ericales</taxon>
        <taxon>Ericaceae</taxon>
        <taxon>Ericoideae</taxon>
        <taxon>Rhodoreae</taxon>
        <taxon>Rhododendron</taxon>
    </lineage>
</organism>
<keyword evidence="10" id="KW-1015">Disulfide bond</keyword>
<dbReference type="PROSITE" id="PS01187">
    <property type="entry name" value="EGF_CA"/>
    <property type="match status" value="1"/>
</dbReference>
<dbReference type="InterPro" id="IPR017441">
    <property type="entry name" value="Protein_kinase_ATP_BS"/>
</dbReference>
<dbReference type="InterPro" id="IPR000152">
    <property type="entry name" value="EGF-type_Asp/Asn_hydroxyl_site"/>
</dbReference>
<feature type="signal peptide" evidence="18">
    <location>
        <begin position="1"/>
        <end position="46"/>
    </location>
</feature>
<dbReference type="GO" id="GO:0005524">
    <property type="term" value="F:ATP binding"/>
    <property type="evidence" value="ECO:0007669"/>
    <property type="project" value="UniProtKB-UniRule"/>
</dbReference>
<evidence type="ECO:0000256" key="15">
    <source>
        <dbReference type="PROSITE-ProRule" id="PRU10141"/>
    </source>
</evidence>
<keyword evidence="4" id="KW-0808">Transferase</keyword>
<dbReference type="InterPro" id="IPR025287">
    <property type="entry name" value="WAK_GUB"/>
</dbReference>
<feature type="chain" id="PRO_5043484716" evidence="18">
    <location>
        <begin position="47"/>
        <end position="806"/>
    </location>
</feature>
<keyword evidence="8" id="KW-0418">Kinase</keyword>
<sequence length="806" mass="89776">MHLIVESIAFSIPKFQLYMCSSLNMYLHAVLLLFLSCLLLPQPTLGTDMAGTPNFTANVAAITNSSFFIAKPGCPLYCGNITVPYPFGFGESRCYHSWFQLTCDTSSDPPMLFLGDSDSNLDVSSISQTQVRVGNIVTVQCYNETGDTIDELSDQGSWMNLGEPGEGLTFSDTANKFTVVGCNVYAWFSWWNEDRDFSTGCLSGCSGNSEVLPGNCTGIGCCQIDIPKGLTEFNASLGMFYRENETEVSSTCSYAFLGEQDHFKFEGKSDFGFPNTDTVESRIMRNVPVVLDFVIGNQSCSDARNSGTWQCHGDDPLCTDSDSGNGGYRCTCKHGYEGNPYLNPGCKDIDECSNATLNNCHENAKCTNTAGSFNCTCRDHYNGNGTMCVPKDSQLSGIKLSLGLSIVILSLLIIVNLLYFGIRRRKLIKQREKFFEQNGGLLVKQKISSINKTSSAEPLKIFTVEQLKKATNNYAEDRILGQGGYGVVYKGILPDQRVVAIKKSKLMEVDQVQVDQFINELLILTQVNHRNVVKVLGFCFESKVPELVYEYISNGTLSHHIHKKLSWLTLDHRLRIATEAASALSYLHSDASIPIIHRDVKSANILLNTNYVAKIADFGASRLVPSDQPQVINTIVQGTLGYLDPEYLHSGQLTEKSDVYSFGVVLAELMTGKEPICPEWSEAERYLAIYFIVSMKENRLSQILEPQVLREGTLEQLQAIAELVKRCLCLKSEERPSMKEVVMELERLRRYRNDPWVNQQSLEESESLPSEEARVDSHTEPLSLSTSASEISRQYYSFQLQHDVSD</sequence>
<evidence type="ECO:0000256" key="4">
    <source>
        <dbReference type="ARBA" id="ARBA00022679"/>
    </source>
</evidence>
<reference evidence="21" key="1">
    <citation type="submission" date="2020-08" db="EMBL/GenBank/DDBJ databases">
        <title>Plant Genome Project.</title>
        <authorList>
            <person name="Zhang R.-G."/>
        </authorList>
    </citation>
    <scope>NUCLEOTIDE SEQUENCE</scope>
    <source>
        <strain evidence="21">WSP0</strain>
        <tissue evidence="21">Leaf</tissue>
    </source>
</reference>
<dbReference type="Gene3D" id="2.10.25.10">
    <property type="entry name" value="Laminin"/>
    <property type="match status" value="1"/>
</dbReference>
<feature type="transmembrane region" description="Helical" evidence="17">
    <location>
        <begin position="400"/>
        <end position="422"/>
    </location>
</feature>
<dbReference type="FunFam" id="1.10.510.10:FF:000084">
    <property type="entry name" value="Wall-associated receptor kinase 2"/>
    <property type="match status" value="1"/>
</dbReference>
<evidence type="ECO:0000259" key="19">
    <source>
        <dbReference type="PROSITE" id="PS50011"/>
    </source>
</evidence>
<accession>A0AAV6KN06</accession>
<evidence type="ECO:0000256" key="18">
    <source>
        <dbReference type="SAM" id="SignalP"/>
    </source>
</evidence>
<dbReference type="InterPro" id="IPR000719">
    <property type="entry name" value="Prot_kinase_dom"/>
</dbReference>
<keyword evidence="3 14" id="KW-0245">EGF-like domain</keyword>
<feature type="domain" description="EGF-like" evidence="20">
    <location>
        <begin position="348"/>
        <end position="389"/>
    </location>
</feature>
<evidence type="ECO:0000256" key="11">
    <source>
        <dbReference type="ARBA" id="ARBA00023180"/>
    </source>
</evidence>
<evidence type="ECO:0000256" key="3">
    <source>
        <dbReference type="ARBA" id="ARBA00022536"/>
    </source>
</evidence>
<evidence type="ECO:0000256" key="2">
    <source>
        <dbReference type="ARBA" id="ARBA00022527"/>
    </source>
</evidence>
<dbReference type="PANTHER" id="PTHR27005:SF283">
    <property type="entry name" value="OS02G0633066 PROTEIN"/>
    <property type="match status" value="1"/>
</dbReference>
<dbReference type="GO" id="GO:0004674">
    <property type="term" value="F:protein serine/threonine kinase activity"/>
    <property type="evidence" value="ECO:0007669"/>
    <property type="project" value="UniProtKB-KW"/>
</dbReference>
<keyword evidence="17" id="KW-1133">Transmembrane helix</keyword>
<evidence type="ECO:0000313" key="21">
    <source>
        <dbReference type="EMBL" id="KAG5553978.1"/>
    </source>
</evidence>
<comment type="subcellular location">
    <subcellularLocation>
        <location evidence="1">Membrane</location>
        <topology evidence="1">Single-pass type I membrane protein</topology>
    </subcellularLocation>
</comment>
<dbReference type="CDD" id="cd00054">
    <property type="entry name" value="EGF_CA"/>
    <property type="match status" value="1"/>
</dbReference>
<keyword evidence="5 18" id="KW-0732">Signal</keyword>
<dbReference type="AlphaFoldDB" id="A0AAV6KN06"/>
<keyword evidence="22" id="KW-1185">Reference proteome</keyword>
<dbReference type="InterPro" id="IPR001881">
    <property type="entry name" value="EGF-like_Ca-bd_dom"/>
</dbReference>
<dbReference type="InterPro" id="IPR008271">
    <property type="entry name" value="Ser/Thr_kinase_AS"/>
</dbReference>
<dbReference type="SUPFAM" id="SSF57184">
    <property type="entry name" value="Growth factor receptor domain"/>
    <property type="match status" value="1"/>
</dbReference>
<feature type="domain" description="Protein kinase" evidence="19">
    <location>
        <begin position="474"/>
        <end position="757"/>
    </location>
</feature>
<dbReference type="InterPro" id="IPR000742">
    <property type="entry name" value="EGF"/>
</dbReference>
<keyword evidence="17" id="KW-0472">Membrane</keyword>
<keyword evidence="2" id="KW-0723">Serine/threonine-protein kinase</keyword>
<dbReference type="PROSITE" id="PS50011">
    <property type="entry name" value="PROTEIN_KINASE_DOM"/>
    <property type="match status" value="1"/>
</dbReference>
<evidence type="ECO:0000256" key="5">
    <source>
        <dbReference type="ARBA" id="ARBA00022729"/>
    </source>
</evidence>
<comment type="catalytic activity">
    <reaction evidence="12">
        <text>L-seryl-[protein] + ATP = O-phospho-L-seryl-[protein] + ADP + H(+)</text>
        <dbReference type="Rhea" id="RHEA:17989"/>
        <dbReference type="Rhea" id="RHEA-COMP:9863"/>
        <dbReference type="Rhea" id="RHEA-COMP:11604"/>
        <dbReference type="ChEBI" id="CHEBI:15378"/>
        <dbReference type="ChEBI" id="CHEBI:29999"/>
        <dbReference type="ChEBI" id="CHEBI:30616"/>
        <dbReference type="ChEBI" id="CHEBI:83421"/>
        <dbReference type="ChEBI" id="CHEBI:456216"/>
    </reaction>
</comment>
<evidence type="ECO:0000256" key="9">
    <source>
        <dbReference type="ARBA" id="ARBA00022840"/>
    </source>
</evidence>
<dbReference type="Gene3D" id="3.30.200.20">
    <property type="entry name" value="Phosphorylase Kinase, domain 1"/>
    <property type="match status" value="1"/>
</dbReference>
<dbReference type="InterPro" id="IPR045274">
    <property type="entry name" value="WAK-like"/>
</dbReference>
<dbReference type="InterPro" id="IPR009030">
    <property type="entry name" value="Growth_fac_rcpt_cys_sf"/>
</dbReference>
<dbReference type="SMART" id="SM00220">
    <property type="entry name" value="S_TKc"/>
    <property type="match status" value="1"/>
</dbReference>
<dbReference type="SUPFAM" id="SSF56112">
    <property type="entry name" value="Protein kinase-like (PK-like)"/>
    <property type="match status" value="1"/>
</dbReference>
<comment type="caution">
    <text evidence="21">The sequence shown here is derived from an EMBL/GenBank/DDBJ whole genome shotgun (WGS) entry which is preliminary data.</text>
</comment>
<dbReference type="GO" id="GO:0005509">
    <property type="term" value="F:calcium ion binding"/>
    <property type="evidence" value="ECO:0007669"/>
    <property type="project" value="InterPro"/>
</dbReference>
<dbReference type="FunFam" id="2.10.25.10:FF:000038">
    <property type="entry name" value="Fibrillin 2"/>
    <property type="match status" value="1"/>
</dbReference>
<dbReference type="InterPro" id="IPR049883">
    <property type="entry name" value="NOTCH1_EGF-like"/>
</dbReference>
<comment type="catalytic activity">
    <reaction evidence="13">
        <text>L-threonyl-[protein] + ATP = O-phospho-L-threonyl-[protein] + ADP + H(+)</text>
        <dbReference type="Rhea" id="RHEA:46608"/>
        <dbReference type="Rhea" id="RHEA-COMP:11060"/>
        <dbReference type="Rhea" id="RHEA-COMP:11605"/>
        <dbReference type="ChEBI" id="CHEBI:15378"/>
        <dbReference type="ChEBI" id="CHEBI:30013"/>
        <dbReference type="ChEBI" id="CHEBI:30616"/>
        <dbReference type="ChEBI" id="CHEBI:61977"/>
        <dbReference type="ChEBI" id="CHEBI:456216"/>
    </reaction>
</comment>
<dbReference type="EMBL" id="JACTNZ010000004">
    <property type="protein sequence ID" value="KAG5553978.1"/>
    <property type="molecule type" value="Genomic_DNA"/>
</dbReference>
<dbReference type="GO" id="GO:0030247">
    <property type="term" value="F:polysaccharide binding"/>
    <property type="evidence" value="ECO:0007669"/>
    <property type="project" value="InterPro"/>
</dbReference>
<gene>
    <name evidence="21" type="ORF">RHGRI_011745</name>
</gene>
<evidence type="ECO:0000259" key="20">
    <source>
        <dbReference type="PROSITE" id="PS50026"/>
    </source>
</evidence>
<dbReference type="PROSITE" id="PS00010">
    <property type="entry name" value="ASX_HYDROXYL"/>
    <property type="match status" value="1"/>
</dbReference>
<dbReference type="GO" id="GO:0007166">
    <property type="term" value="P:cell surface receptor signaling pathway"/>
    <property type="evidence" value="ECO:0007669"/>
    <property type="project" value="InterPro"/>
</dbReference>
<comment type="caution">
    <text evidence="14">Lacks conserved residue(s) required for the propagation of feature annotation.</text>
</comment>
<keyword evidence="17" id="KW-0812">Transmembrane</keyword>
<evidence type="ECO:0000256" key="13">
    <source>
        <dbReference type="ARBA" id="ARBA00047951"/>
    </source>
</evidence>
<keyword evidence="9 15" id="KW-0067">ATP-binding</keyword>
<dbReference type="PROSITE" id="PS50026">
    <property type="entry name" value="EGF_3"/>
    <property type="match status" value="1"/>
</dbReference>
<evidence type="ECO:0000256" key="10">
    <source>
        <dbReference type="ARBA" id="ARBA00023157"/>
    </source>
</evidence>
<dbReference type="CDD" id="cd14066">
    <property type="entry name" value="STKc_IRAK"/>
    <property type="match status" value="1"/>
</dbReference>
<dbReference type="SMART" id="SM00179">
    <property type="entry name" value="EGF_CA"/>
    <property type="match status" value="1"/>
</dbReference>
<dbReference type="Pfam" id="PF07645">
    <property type="entry name" value="EGF_CA"/>
    <property type="match status" value="1"/>
</dbReference>
<evidence type="ECO:0000256" key="16">
    <source>
        <dbReference type="SAM" id="MobiDB-lite"/>
    </source>
</evidence>
<dbReference type="SMART" id="SM00181">
    <property type="entry name" value="EGF"/>
    <property type="match status" value="2"/>
</dbReference>
<dbReference type="PANTHER" id="PTHR27005">
    <property type="entry name" value="WALL-ASSOCIATED RECEPTOR KINASE-LIKE 21"/>
    <property type="match status" value="1"/>
</dbReference>
<evidence type="ECO:0000256" key="1">
    <source>
        <dbReference type="ARBA" id="ARBA00004479"/>
    </source>
</evidence>
<feature type="region of interest" description="Disordered" evidence="16">
    <location>
        <begin position="760"/>
        <end position="787"/>
    </location>
</feature>
<evidence type="ECO:0000313" key="22">
    <source>
        <dbReference type="Proteomes" id="UP000823749"/>
    </source>
</evidence>
<protein>
    <submittedName>
        <fullName evidence="21">Uncharacterized protein</fullName>
    </submittedName>
</protein>
<proteinExistence type="predicted"/>
<keyword evidence="6" id="KW-0677">Repeat</keyword>
<keyword evidence="11" id="KW-0325">Glycoprotein</keyword>
<dbReference type="InterPro" id="IPR018097">
    <property type="entry name" value="EGF_Ca-bd_CS"/>
</dbReference>
<dbReference type="InterPro" id="IPR011009">
    <property type="entry name" value="Kinase-like_dom_sf"/>
</dbReference>
<evidence type="ECO:0000256" key="7">
    <source>
        <dbReference type="ARBA" id="ARBA00022741"/>
    </source>
</evidence>
<dbReference type="Proteomes" id="UP000823749">
    <property type="component" value="Chromosome 4"/>
</dbReference>
<dbReference type="Pfam" id="PF13947">
    <property type="entry name" value="GUB_WAK_bind"/>
    <property type="match status" value="1"/>
</dbReference>
<name>A0AAV6KN06_9ERIC</name>
<dbReference type="PROSITE" id="PS00108">
    <property type="entry name" value="PROTEIN_KINASE_ST"/>
    <property type="match status" value="1"/>
</dbReference>
<evidence type="ECO:0000256" key="17">
    <source>
        <dbReference type="SAM" id="Phobius"/>
    </source>
</evidence>
<dbReference type="Gene3D" id="1.10.510.10">
    <property type="entry name" value="Transferase(Phosphotransferase) domain 1"/>
    <property type="match status" value="1"/>
</dbReference>
<feature type="binding site" evidence="15">
    <location>
        <position position="503"/>
    </location>
    <ligand>
        <name>ATP</name>
        <dbReference type="ChEBI" id="CHEBI:30616"/>
    </ligand>
</feature>
<evidence type="ECO:0000256" key="8">
    <source>
        <dbReference type="ARBA" id="ARBA00022777"/>
    </source>
</evidence>
<dbReference type="GO" id="GO:0005886">
    <property type="term" value="C:plasma membrane"/>
    <property type="evidence" value="ECO:0007669"/>
    <property type="project" value="TreeGrafter"/>
</dbReference>
<evidence type="ECO:0000256" key="6">
    <source>
        <dbReference type="ARBA" id="ARBA00022737"/>
    </source>
</evidence>
<dbReference type="PROSITE" id="PS00107">
    <property type="entry name" value="PROTEIN_KINASE_ATP"/>
    <property type="match status" value="1"/>
</dbReference>
<evidence type="ECO:0000256" key="14">
    <source>
        <dbReference type="PROSITE-ProRule" id="PRU00076"/>
    </source>
</evidence>
<evidence type="ECO:0000256" key="12">
    <source>
        <dbReference type="ARBA" id="ARBA00047558"/>
    </source>
</evidence>
<dbReference type="Pfam" id="PF00069">
    <property type="entry name" value="Pkinase"/>
    <property type="match status" value="1"/>
</dbReference>
<keyword evidence="7 15" id="KW-0547">Nucleotide-binding</keyword>